<feature type="domain" description="FAD-binding" evidence="1">
    <location>
        <begin position="4"/>
        <end position="328"/>
    </location>
</feature>
<evidence type="ECO:0000259" key="1">
    <source>
        <dbReference type="Pfam" id="PF01494"/>
    </source>
</evidence>
<name>A0A366MP12_9BACT</name>
<gene>
    <name evidence="2" type="ORF">CRU91_11415</name>
</gene>
<keyword evidence="3" id="KW-1185">Reference proteome</keyword>
<evidence type="ECO:0000313" key="3">
    <source>
        <dbReference type="Proteomes" id="UP000252669"/>
    </source>
</evidence>
<dbReference type="InterPro" id="IPR036188">
    <property type="entry name" value="FAD/NAD-bd_sf"/>
</dbReference>
<dbReference type="InterPro" id="IPR050816">
    <property type="entry name" value="Flavin-dep_Halogenase_NPB"/>
</dbReference>
<protein>
    <submittedName>
        <fullName evidence="2">FAD-binding protein</fullName>
    </submittedName>
</protein>
<evidence type="ECO:0000313" key="2">
    <source>
        <dbReference type="EMBL" id="RBQ28021.1"/>
    </source>
</evidence>
<dbReference type="RefSeq" id="WP_113895347.1">
    <property type="nucleotide sequence ID" value="NZ_JANJGA010000024.1"/>
</dbReference>
<dbReference type="GO" id="GO:0071949">
    <property type="term" value="F:FAD binding"/>
    <property type="evidence" value="ECO:0007669"/>
    <property type="project" value="InterPro"/>
</dbReference>
<dbReference type="EMBL" id="PDKB01000026">
    <property type="protein sequence ID" value="RBQ28021.1"/>
    <property type="molecule type" value="Genomic_DNA"/>
</dbReference>
<proteinExistence type="predicted"/>
<reference evidence="2 3" key="1">
    <citation type="submission" date="2017-10" db="EMBL/GenBank/DDBJ databases">
        <title>Genomics of the genus Arcobacter.</title>
        <authorList>
            <person name="Perez-Cataluna A."/>
            <person name="Figueras M.J."/>
        </authorList>
    </citation>
    <scope>NUCLEOTIDE SEQUENCE [LARGE SCALE GENOMIC DNA]</scope>
    <source>
        <strain evidence="2 3">CECT 9230</strain>
    </source>
</reference>
<dbReference type="PRINTS" id="PR00420">
    <property type="entry name" value="RNGMNOXGNASE"/>
</dbReference>
<dbReference type="Proteomes" id="UP000252669">
    <property type="component" value="Unassembled WGS sequence"/>
</dbReference>
<sequence>MKNYDVLIIGGGPSGSIAAIKLLKAGFNVIILEKLEFPRFVIGESLLPKCNQILDEIGIINDIEKQGFMLKPGAIFINEEKEEEIIDFRNNLGQKWGTSFQVKREEFDNVLLETAKKYGADVIHKIEVVDYNNEENEIIAEDENGNKIVYKTRFVLDASGYGRVLPKLLDLDIPSDLKLRNAILTRMTGETRRDKDKEGFIDIVIHDDNKAWFWGIPFSDGVTSIGIVCEESYFLDTNLSKEEFLLKQINEHKYLKEKYKNAKQVAPVRIINGYSAAIKKMYGKGYALSGNATEFLDPVFSSGVTLALESSSKVASLIIKELNGEEVNWKKDYEDYMMIGINVFREFVYAWYEGKLRKIFYAPNKSKQIEKSIASILSGYVWDESNYFVKNTKQKIDALVSLIDSEVNAK</sequence>
<dbReference type="AlphaFoldDB" id="A0A366MP12"/>
<dbReference type="PANTHER" id="PTHR43747">
    <property type="entry name" value="FAD-BINDING PROTEIN"/>
    <property type="match status" value="1"/>
</dbReference>
<dbReference type="Pfam" id="PF01494">
    <property type="entry name" value="FAD_binding_3"/>
    <property type="match status" value="1"/>
</dbReference>
<accession>A0A366MP12</accession>
<organism evidence="2 3">
    <name type="scientific">Aliarcobacter vitoriensis</name>
    <dbReference type="NCBI Taxonomy" id="2011099"/>
    <lineage>
        <taxon>Bacteria</taxon>
        <taxon>Pseudomonadati</taxon>
        <taxon>Campylobacterota</taxon>
        <taxon>Epsilonproteobacteria</taxon>
        <taxon>Campylobacterales</taxon>
        <taxon>Arcobacteraceae</taxon>
        <taxon>Aliarcobacter</taxon>
    </lineage>
</organism>
<dbReference type="PANTHER" id="PTHR43747:SF1">
    <property type="entry name" value="SLR1998 PROTEIN"/>
    <property type="match status" value="1"/>
</dbReference>
<comment type="caution">
    <text evidence="2">The sequence shown here is derived from an EMBL/GenBank/DDBJ whole genome shotgun (WGS) entry which is preliminary data.</text>
</comment>
<dbReference type="SUPFAM" id="SSF51905">
    <property type="entry name" value="FAD/NAD(P)-binding domain"/>
    <property type="match status" value="1"/>
</dbReference>
<dbReference type="Gene3D" id="3.50.50.60">
    <property type="entry name" value="FAD/NAD(P)-binding domain"/>
    <property type="match status" value="1"/>
</dbReference>
<dbReference type="OrthoDB" id="9799983at2"/>
<dbReference type="InterPro" id="IPR002938">
    <property type="entry name" value="FAD-bd"/>
</dbReference>